<sequence>MQGLGYLRTYATAFRYPKTGGRLPAAIPSEKFDLASDVLRRLIDASAQHFPVDLDAGDDVPAGKTDPMRRKSESRSLTILKS</sequence>
<organism evidence="2 3">
    <name type="scientific">Methylobacterium variabile</name>
    <dbReference type="NCBI Taxonomy" id="298794"/>
    <lineage>
        <taxon>Bacteria</taxon>
        <taxon>Pseudomonadati</taxon>
        <taxon>Pseudomonadota</taxon>
        <taxon>Alphaproteobacteria</taxon>
        <taxon>Hyphomicrobiales</taxon>
        <taxon>Methylobacteriaceae</taxon>
        <taxon>Methylobacterium</taxon>
    </lineage>
</organism>
<feature type="region of interest" description="Disordered" evidence="1">
    <location>
        <begin position="52"/>
        <end position="82"/>
    </location>
</feature>
<dbReference type="Proteomes" id="UP000035955">
    <property type="component" value="Unassembled WGS sequence"/>
</dbReference>
<gene>
    <name evidence="2" type="ORF">VQ02_20770</name>
</gene>
<comment type="caution">
    <text evidence="2">The sequence shown here is derived from an EMBL/GenBank/DDBJ whole genome shotgun (WGS) entry which is preliminary data.</text>
</comment>
<accession>A0A0J6SJK7</accession>
<evidence type="ECO:0000313" key="2">
    <source>
        <dbReference type="EMBL" id="KMO33533.1"/>
    </source>
</evidence>
<reference evidence="2 3" key="1">
    <citation type="submission" date="2015-03" db="EMBL/GenBank/DDBJ databases">
        <title>Genome sequencing of Methylobacterium variabile DSM 16961.</title>
        <authorList>
            <person name="Chaudhry V."/>
            <person name="Patil P.B."/>
        </authorList>
    </citation>
    <scope>NUCLEOTIDE SEQUENCE [LARGE SCALE GENOMIC DNA]</scope>
    <source>
        <strain evidence="2 3">DSM 16961</strain>
    </source>
</reference>
<dbReference type="RefSeq" id="WP_048446112.1">
    <property type="nucleotide sequence ID" value="NZ_LABY01000151.1"/>
</dbReference>
<keyword evidence="3" id="KW-1185">Reference proteome</keyword>
<proteinExistence type="predicted"/>
<name>A0A0J6SJK7_9HYPH</name>
<evidence type="ECO:0000256" key="1">
    <source>
        <dbReference type="SAM" id="MobiDB-lite"/>
    </source>
</evidence>
<dbReference type="EMBL" id="LABY01000151">
    <property type="protein sequence ID" value="KMO33533.1"/>
    <property type="molecule type" value="Genomic_DNA"/>
</dbReference>
<evidence type="ECO:0000313" key="3">
    <source>
        <dbReference type="Proteomes" id="UP000035955"/>
    </source>
</evidence>
<protein>
    <submittedName>
        <fullName evidence="2">Uncharacterized protein</fullName>
    </submittedName>
</protein>
<dbReference type="AlphaFoldDB" id="A0A0J6SJK7"/>